<feature type="domain" description="Protein kinase" evidence="7">
    <location>
        <begin position="990"/>
        <end position="1258"/>
    </location>
</feature>
<dbReference type="EMBL" id="NBII01000009">
    <property type="protein sequence ID" value="PAV15772.1"/>
    <property type="molecule type" value="Genomic_DNA"/>
</dbReference>
<feature type="compositionally biased region" description="Low complexity" evidence="6">
    <location>
        <begin position="781"/>
        <end position="795"/>
    </location>
</feature>
<feature type="domain" description="CRIB" evidence="8">
    <location>
        <begin position="162"/>
        <end position="175"/>
    </location>
</feature>
<organism evidence="9 10">
    <name type="scientific">Pyrrhoderma noxium</name>
    <dbReference type="NCBI Taxonomy" id="2282107"/>
    <lineage>
        <taxon>Eukaryota</taxon>
        <taxon>Fungi</taxon>
        <taxon>Dikarya</taxon>
        <taxon>Basidiomycota</taxon>
        <taxon>Agaricomycotina</taxon>
        <taxon>Agaricomycetes</taxon>
        <taxon>Hymenochaetales</taxon>
        <taxon>Hymenochaetaceae</taxon>
        <taxon>Pyrrhoderma</taxon>
    </lineage>
</organism>
<dbReference type="InterPro" id="IPR036936">
    <property type="entry name" value="CRIB_dom_sf"/>
</dbReference>
<evidence type="ECO:0000313" key="9">
    <source>
        <dbReference type="EMBL" id="PAV15772.1"/>
    </source>
</evidence>
<feature type="region of interest" description="Disordered" evidence="6">
    <location>
        <begin position="684"/>
        <end position="744"/>
    </location>
</feature>
<dbReference type="InterPro" id="IPR000095">
    <property type="entry name" value="CRIB_dom"/>
</dbReference>
<comment type="similarity">
    <text evidence="1">Belongs to the protein kinase superfamily. STE Ser/Thr protein kinase family. STE20 subfamily.</text>
</comment>
<feature type="compositionally biased region" description="Low complexity" evidence="6">
    <location>
        <begin position="228"/>
        <end position="247"/>
    </location>
</feature>
<evidence type="ECO:0000259" key="7">
    <source>
        <dbReference type="PROSITE" id="PS50011"/>
    </source>
</evidence>
<dbReference type="SUPFAM" id="SSF56112">
    <property type="entry name" value="Protein kinase-like (PK-like)"/>
    <property type="match status" value="1"/>
</dbReference>
<dbReference type="GO" id="GO:0004674">
    <property type="term" value="F:protein serine/threonine kinase activity"/>
    <property type="evidence" value="ECO:0007669"/>
    <property type="project" value="UniProtKB-EC"/>
</dbReference>
<evidence type="ECO:0000256" key="5">
    <source>
        <dbReference type="ARBA" id="ARBA00048679"/>
    </source>
</evidence>
<feature type="region of interest" description="Disordered" evidence="6">
    <location>
        <begin position="211"/>
        <end position="292"/>
    </location>
</feature>
<protein>
    <submittedName>
        <fullName evidence="9">Kinase</fullName>
    </submittedName>
</protein>
<feature type="compositionally biased region" description="Polar residues" evidence="6">
    <location>
        <begin position="509"/>
        <end position="522"/>
    </location>
</feature>
<dbReference type="OrthoDB" id="248923at2759"/>
<dbReference type="InterPro" id="IPR020635">
    <property type="entry name" value="Tyr_kinase_cat_dom"/>
</dbReference>
<dbReference type="GO" id="GO:0004713">
    <property type="term" value="F:protein tyrosine kinase activity"/>
    <property type="evidence" value="ECO:0007669"/>
    <property type="project" value="InterPro"/>
</dbReference>
<evidence type="ECO:0000256" key="6">
    <source>
        <dbReference type="SAM" id="MobiDB-lite"/>
    </source>
</evidence>
<comment type="caution">
    <text evidence="9">The sequence shown here is derived from an EMBL/GenBank/DDBJ whole genome shotgun (WGS) entry which is preliminary data.</text>
</comment>
<dbReference type="Gene3D" id="1.10.510.10">
    <property type="entry name" value="Transferase(Phosphotransferase) domain 1"/>
    <property type="match status" value="1"/>
</dbReference>
<feature type="compositionally biased region" description="Low complexity" evidence="6">
    <location>
        <begin position="270"/>
        <end position="288"/>
    </location>
</feature>
<reference evidence="9 10" key="1">
    <citation type="journal article" date="2017" name="Mol. Ecol.">
        <title>Comparative and population genomic landscape of Phellinus noxius: A hypervariable fungus causing root rot in trees.</title>
        <authorList>
            <person name="Chung C.L."/>
            <person name="Lee T.J."/>
            <person name="Akiba M."/>
            <person name="Lee H.H."/>
            <person name="Kuo T.H."/>
            <person name="Liu D."/>
            <person name="Ke H.M."/>
            <person name="Yokoi T."/>
            <person name="Roa M.B."/>
            <person name="Lu M.J."/>
            <person name="Chang Y.Y."/>
            <person name="Ann P.J."/>
            <person name="Tsai J.N."/>
            <person name="Chen C.Y."/>
            <person name="Tzean S.S."/>
            <person name="Ota Y."/>
            <person name="Hattori T."/>
            <person name="Sahashi N."/>
            <person name="Liou R.F."/>
            <person name="Kikuchi T."/>
            <person name="Tsai I.J."/>
        </authorList>
    </citation>
    <scope>NUCLEOTIDE SEQUENCE [LARGE SCALE GENOMIC DNA]</scope>
    <source>
        <strain evidence="9 10">FFPRI411160</strain>
    </source>
</reference>
<feature type="region of interest" description="Disordered" evidence="6">
    <location>
        <begin position="1"/>
        <end position="38"/>
    </location>
</feature>
<gene>
    <name evidence="9" type="ORF">PNOK_0863000</name>
</gene>
<dbReference type="PROSITE" id="PS00109">
    <property type="entry name" value="PROTEIN_KINASE_TYR"/>
    <property type="match status" value="1"/>
</dbReference>
<feature type="compositionally biased region" description="Polar residues" evidence="6">
    <location>
        <begin position="796"/>
        <end position="806"/>
    </location>
</feature>
<proteinExistence type="inferred from homology"/>
<keyword evidence="9" id="KW-0418">Kinase</keyword>
<feature type="region of interest" description="Disordered" evidence="6">
    <location>
        <begin position="444"/>
        <end position="465"/>
    </location>
</feature>
<evidence type="ECO:0000256" key="2">
    <source>
        <dbReference type="ARBA" id="ARBA00022741"/>
    </source>
</evidence>
<dbReference type="Pfam" id="PF00069">
    <property type="entry name" value="Pkinase"/>
    <property type="match status" value="1"/>
</dbReference>
<dbReference type="SMART" id="SM00219">
    <property type="entry name" value="TyrKc"/>
    <property type="match status" value="1"/>
</dbReference>
<evidence type="ECO:0000313" key="10">
    <source>
        <dbReference type="Proteomes" id="UP000217199"/>
    </source>
</evidence>
<sequence length="1295" mass="139729">MDSQSKPASRFSTLNVFGKFTSKPPRPPPKDKWYSQGSKSVVSLAPSHALSMHTASIASSSHDTLHLQLPQTPFSLSAAHSQSDLTRTMSPVSTHSHATMSSSMTNQSQASEMSSFRRGFSKISSSFGRKPKLFMRSNASRATFDSAIIGGTEDGLEEDMSVSKPYNVQHHLHVDEGLSQIPQEWLDQLRKEGIKDIDILSIHSRRNRTTYLQHHPDISPESIRSRSDSPYSPSISSSIASSASPSSFSPPPPSSYHVPPLSLRRAPQQDDTSSVSTGTHSTGSDHYSNTNSPFLPSSAYSFNRRTSLSATSVHTEDDEGDPRTATASQFPSISQPAQSPVDSTQLEIRHGDRSPRTPPSRAGTATFRVVNGDPPSPPPRMDPHLHAGPSNNEARSIGSDLAIERHSEETVTPEVLLRGENGVHDVSNASSAPPRFSLAISQSPKNFMASPPSSPVSKTMPKAPRLSLHQDDLSDWSASLFSAMSSPGLGSLSENSTLATASGSGSSGVKTTPTKPSETGSLDTKKTSIPPLLLTSPSNDITISVEGDEIDSTESEHIELGKAGRSTQLFNEVLSLVQFSSEQENSTSPLASTYPYLPSPPIPSSVESHFSPKSYEFLNSSYDSSPNRASGVPSMTSSRDSQVTISTESRWSRATTVRDVRDATIAHVRKTSVANAITVPAPVSTANRSNLQQPSTSTLRGTPISTEERPLSITSSDGASATFPCAEDFPLPPPSPNDGGFAINSVQASPLSATFSAESGSELTSLSYARDALHSPASVRSSQSSSGSGSSSSSQAKPLSVTSGSEDSPPVRSSVPLRVELQYTGSESDGSILSPTESETGGRWDNKDELKVGQISITAELCEDQNRRFSEDVVSDGASAVVDWLVDAPSPHYETHGRVRRDSDTVYSPRREPLSAKMPTLAAPDANKTSQNFLCPSSASNLLPTPRSVVSPSPPSSPRSLLPPFKDWVSDAIEPLNEFIDDTVNPLELFTELQEVAEGESGFVYSATVIGRSLKKRGAKVQKVASGSVVAIKSVTLRPNEELQKINDLRKELLLMCRVRHPNVLSMESLYINSMEDALWVEMELMDRSLADVLTLVDEGLELHETVIAAFASDIFNALAHLEGHGIVHRDVRSDNLLVNSQGVLKLTDFTQALLVDSQYPMYDEPAGVIYWQAPEMRNGSYDARKVDVWSAGATVWEMAEARPPFIEYEDLSSIPTQWPSLSQVEIYTQSFHDFLSHCSSPSNIRPSANDLITTPFLQSACSRSDILSLLGQCKSMEESSHRRQSTDSQGTVLS</sequence>
<dbReference type="PANTHER" id="PTHR45832:SF22">
    <property type="entry name" value="SERINE_THREONINE-PROTEIN KINASE SAMKA-RELATED"/>
    <property type="match status" value="1"/>
</dbReference>
<dbReference type="Proteomes" id="UP000217199">
    <property type="component" value="Unassembled WGS sequence"/>
</dbReference>
<evidence type="ECO:0000259" key="8">
    <source>
        <dbReference type="PROSITE" id="PS50108"/>
    </source>
</evidence>
<feature type="region of interest" description="Disordered" evidence="6">
    <location>
        <begin position="494"/>
        <end position="539"/>
    </location>
</feature>
<feature type="compositionally biased region" description="Polar residues" evidence="6">
    <location>
        <begin position="684"/>
        <end position="705"/>
    </location>
</feature>
<feature type="compositionally biased region" description="Polar residues" evidence="6">
    <location>
        <begin position="823"/>
        <end position="839"/>
    </location>
</feature>
<feature type="region of interest" description="Disordered" evidence="6">
    <location>
        <begin position="622"/>
        <end position="647"/>
    </location>
</feature>
<evidence type="ECO:0000256" key="1">
    <source>
        <dbReference type="ARBA" id="ARBA00008874"/>
    </source>
</evidence>
<keyword evidence="2" id="KW-0547">Nucleotide-binding</keyword>
<evidence type="ECO:0000256" key="3">
    <source>
        <dbReference type="ARBA" id="ARBA00022840"/>
    </source>
</evidence>
<feature type="compositionally biased region" description="Basic and acidic residues" evidence="6">
    <location>
        <begin position="214"/>
        <end position="227"/>
    </location>
</feature>
<keyword evidence="10" id="KW-1185">Reference proteome</keyword>
<dbReference type="InParanoid" id="A0A286U882"/>
<dbReference type="GO" id="GO:0005524">
    <property type="term" value="F:ATP binding"/>
    <property type="evidence" value="ECO:0007669"/>
    <property type="project" value="UniProtKB-KW"/>
</dbReference>
<comment type="catalytic activity">
    <reaction evidence="4">
        <text>L-threonyl-[protein] + ATP = O-phospho-L-threonyl-[protein] + ADP + H(+)</text>
        <dbReference type="Rhea" id="RHEA:46608"/>
        <dbReference type="Rhea" id="RHEA-COMP:11060"/>
        <dbReference type="Rhea" id="RHEA-COMP:11605"/>
        <dbReference type="ChEBI" id="CHEBI:15378"/>
        <dbReference type="ChEBI" id="CHEBI:30013"/>
        <dbReference type="ChEBI" id="CHEBI:30616"/>
        <dbReference type="ChEBI" id="CHEBI:61977"/>
        <dbReference type="ChEBI" id="CHEBI:456216"/>
        <dbReference type="EC" id="2.7.11.1"/>
    </reaction>
</comment>
<feature type="compositionally biased region" description="Polar residues" evidence="6">
    <location>
        <begin position="325"/>
        <end position="346"/>
    </location>
</feature>
<dbReference type="PANTHER" id="PTHR45832">
    <property type="entry name" value="SERINE/THREONINE-PROTEIN KINASE SAMKA-RELATED-RELATED"/>
    <property type="match status" value="1"/>
</dbReference>
<evidence type="ECO:0000256" key="4">
    <source>
        <dbReference type="ARBA" id="ARBA00047899"/>
    </source>
</evidence>
<dbReference type="InterPro" id="IPR011009">
    <property type="entry name" value="Kinase-like_dom_sf"/>
</dbReference>
<name>A0A286U882_9AGAM</name>
<dbReference type="InterPro" id="IPR000719">
    <property type="entry name" value="Prot_kinase_dom"/>
</dbReference>
<dbReference type="STRING" id="2282107.A0A286U882"/>
<dbReference type="InterPro" id="IPR008266">
    <property type="entry name" value="Tyr_kinase_AS"/>
</dbReference>
<feature type="compositionally biased region" description="Polar residues" evidence="6">
    <location>
        <begin position="1"/>
        <end position="15"/>
    </location>
</feature>
<comment type="catalytic activity">
    <reaction evidence="5">
        <text>L-seryl-[protein] + ATP = O-phospho-L-seryl-[protein] + ADP + H(+)</text>
        <dbReference type="Rhea" id="RHEA:17989"/>
        <dbReference type="Rhea" id="RHEA-COMP:9863"/>
        <dbReference type="Rhea" id="RHEA-COMP:11604"/>
        <dbReference type="ChEBI" id="CHEBI:15378"/>
        <dbReference type="ChEBI" id="CHEBI:29999"/>
        <dbReference type="ChEBI" id="CHEBI:30616"/>
        <dbReference type="ChEBI" id="CHEBI:83421"/>
        <dbReference type="ChEBI" id="CHEBI:456216"/>
        <dbReference type="EC" id="2.7.11.1"/>
    </reaction>
</comment>
<feature type="region of interest" description="Disordered" evidence="6">
    <location>
        <begin position="308"/>
        <end position="395"/>
    </location>
</feature>
<accession>A0A286U882</accession>
<dbReference type="Gene3D" id="3.90.810.10">
    <property type="entry name" value="CRIB domain"/>
    <property type="match status" value="1"/>
</dbReference>
<dbReference type="PROSITE" id="PS50011">
    <property type="entry name" value="PROTEIN_KINASE_DOM"/>
    <property type="match status" value="1"/>
</dbReference>
<keyword evidence="9" id="KW-0808">Transferase</keyword>
<keyword evidence="3" id="KW-0067">ATP-binding</keyword>
<dbReference type="PROSITE" id="PS50108">
    <property type="entry name" value="CRIB"/>
    <property type="match status" value="1"/>
</dbReference>
<feature type="region of interest" description="Disordered" evidence="6">
    <location>
        <begin position="777"/>
        <end position="847"/>
    </location>
</feature>
<dbReference type="InterPro" id="IPR051931">
    <property type="entry name" value="PAK3-like"/>
</dbReference>